<dbReference type="Pfam" id="PF09388">
    <property type="entry name" value="SpoOE-like"/>
    <property type="match status" value="1"/>
</dbReference>
<dbReference type="EMBL" id="CP101637">
    <property type="protein sequence ID" value="WMT80645.1"/>
    <property type="molecule type" value="Genomic_DNA"/>
</dbReference>
<dbReference type="InterPro" id="IPR018540">
    <property type="entry name" value="Spo0E-like"/>
</dbReference>
<dbReference type="Gene3D" id="4.10.280.10">
    <property type="entry name" value="Helix-loop-helix DNA-binding domain"/>
    <property type="match status" value="1"/>
</dbReference>
<keyword evidence="2" id="KW-1185">Reference proteome</keyword>
<evidence type="ECO:0008006" key="3">
    <source>
        <dbReference type="Google" id="ProtNLM"/>
    </source>
</evidence>
<reference evidence="1 2" key="1">
    <citation type="submission" date="2022-07" db="EMBL/GenBank/DDBJ databases">
        <title>Genome sequence of Terrisporobacter mayombei DSM6539.</title>
        <authorList>
            <person name="Boeer T."/>
            <person name="Bengelsdorf F.R."/>
            <person name="Daniel R."/>
            <person name="Poehlein A."/>
        </authorList>
    </citation>
    <scope>NUCLEOTIDE SEQUENCE [LARGE SCALE GENOMIC DNA]</scope>
    <source>
        <strain evidence="1 2">DSM 6539</strain>
    </source>
</reference>
<organism evidence="1 2">
    <name type="scientific">Terrisporobacter mayombei</name>
    <dbReference type="NCBI Taxonomy" id="1541"/>
    <lineage>
        <taxon>Bacteria</taxon>
        <taxon>Bacillati</taxon>
        <taxon>Bacillota</taxon>
        <taxon>Clostridia</taxon>
        <taxon>Peptostreptococcales</taxon>
        <taxon>Peptostreptococcaceae</taxon>
        <taxon>Terrisporobacter</taxon>
    </lineage>
</organism>
<evidence type="ECO:0000313" key="2">
    <source>
        <dbReference type="Proteomes" id="UP001235030"/>
    </source>
</evidence>
<evidence type="ECO:0000313" key="1">
    <source>
        <dbReference type="EMBL" id="WMT80645.1"/>
    </source>
</evidence>
<proteinExistence type="predicted"/>
<dbReference type="InterPro" id="IPR036638">
    <property type="entry name" value="HLH_DNA-bd_sf"/>
</dbReference>
<dbReference type="Proteomes" id="UP001235030">
    <property type="component" value="Chromosome"/>
</dbReference>
<dbReference type="RefSeq" id="WP_228104873.1">
    <property type="nucleotide sequence ID" value="NZ_CP101637.1"/>
</dbReference>
<dbReference type="SUPFAM" id="SSF140500">
    <property type="entry name" value="BAS1536-like"/>
    <property type="match status" value="1"/>
</dbReference>
<name>A0ABY9PY59_9FIRM</name>
<dbReference type="InterPro" id="IPR037208">
    <property type="entry name" value="Spo0E-like_sf"/>
</dbReference>
<gene>
    <name evidence="1" type="ORF">TEMA_09660</name>
</gene>
<protein>
    <recommendedName>
        <fullName evidence="3">Spo0E family sporulation regulatory protein-aspartic acid phosphatase</fullName>
    </recommendedName>
</protein>
<sequence length="38" mass="4532">MLEELQEILSNLYAQYGLTDDTLQLSQLIDKLIYQRMK</sequence>
<accession>A0ABY9PY59</accession>